<dbReference type="InterPro" id="IPR042214">
    <property type="entry name" value="TruD_catalytic"/>
</dbReference>
<dbReference type="Pfam" id="PF01142">
    <property type="entry name" value="TruD"/>
    <property type="match status" value="2"/>
</dbReference>
<organism evidence="4 5">
    <name type="scientific">Carboxydothermus islandicus</name>
    <dbReference type="NCBI Taxonomy" id="661089"/>
    <lineage>
        <taxon>Bacteria</taxon>
        <taxon>Bacillati</taxon>
        <taxon>Bacillota</taxon>
        <taxon>Clostridia</taxon>
        <taxon>Thermoanaerobacterales</taxon>
        <taxon>Thermoanaerobacteraceae</taxon>
        <taxon>Carboxydothermus</taxon>
    </lineage>
</organism>
<comment type="similarity">
    <text evidence="1">Belongs to the pseudouridine synthase TruD family.</text>
</comment>
<accession>A0A1L8D163</accession>
<dbReference type="AlphaFoldDB" id="A0A1L8D163"/>
<dbReference type="GO" id="GO:0003723">
    <property type="term" value="F:RNA binding"/>
    <property type="evidence" value="ECO:0007669"/>
    <property type="project" value="InterPro"/>
</dbReference>
<keyword evidence="5" id="KW-1185">Reference proteome</keyword>
<comment type="caution">
    <text evidence="4">The sequence shown here is derived from an EMBL/GenBank/DDBJ whole genome shotgun (WGS) entry which is preliminary data.</text>
</comment>
<dbReference type="InterPro" id="IPR020103">
    <property type="entry name" value="PsdUridine_synth_cat_dom_sf"/>
</dbReference>
<sequence length="387" mass="44877">MKVKVKPDDFIVKEEITAPILKEGNFKVYLLEKRYWNTLDALQRIAAESGLKLSEIGYGGKKDRYGHTFQYITVKATKNLTTRERNLKLTLMGYLNSPMSPELIAGNHFEITLRALSGEEGRDLIKRGEQVKRYGFPNYFDDQRFGSYDKEQGFFAKKLVLGHFNGALKIYLTSIYPEESKEAKERKRFFMANWGNWSLCLEASKTRVEREIFSFLEKEPKNFAGAINLIPKEQLSLYFAAYQGYLYNNLLKEVLLNQGIELRAYPGVVDDYLFYLTLPKKSFIYLKSLLLPTAAQKVSFPNEEVRREYFKILEREGLKSGDFNLRKIRKVYFKSFLRPAVVIPEGFSVGNLAKDELYPGKQKLQLKFFLPRGSYATMLIKALSINY</sequence>
<proteinExistence type="inferred from homology"/>
<evidence type="ECO:0000313" key="4">
    <source>
        <dbReference type="EMBL" id="GAV24879.1"/>
    </source>
</evidence>
<dbReference type="PANTHER" id="PTHR13326">
    <property type="entry name" value="TRNA PSEUDOURIDINE SYNTHASE D"/>
    <property type="match status" value="1"/>
</dbReference>
<evidence type="ECO:0000259" key="3">
    <source>
        <dbReference type="PROSITE" id="PS50984"/>
    </source>
</evidence>
<dbReference type="STRING" id="661089.ciss_08120"/>
<protein>
    <submittedName>
        <fullName evidence="4">tRNA pseudouridine synthase D</fullName>
    </submittedName>
</protein>
<evidence type="ECO:0000313" key="5">
    <source>
        <dbReference type="Proteomes" id="UP000187338"/>
    </source>
</evidence>
<evidence type="ECO:0000256" key="1">
    <source>
        <dbReference type="ARBA" id="ARBA00007953"/>
    </source>
</evidence>
<gene>
    <name evidence="4" type="ORF">ciss_08120</name>
</gene>
<dbReference type="InterPro" id="IPR011760">
    <property type="entry name" value="PsdUridine_synth_TruD_insert"/>
</dbReference>
<reference evidence="5" key="1">
    <citation type="submission" date="2016-12" db="EMBL/GenBank/DDBJ databases">
        <title>Draft Genome Sequences od Carboxydothermus pertinax and islandicus, Hydrogenogenic Carboxydotrophic Bacteria.</title>
        <authorList>
            <person name="Fukuyama Y."/>
            <person name="Ohmae K."/>
            <person name="Yoneda Y."/>
            <person name="Yoshida T."/>
            <person name="Sako Y."/>
        </authorList>
    </citation>
    <scope>NUCLEOTIDE SEQUENCE [LARGE SCALE GENOMIC DNA]</scope>
    <source>
        <strain evidence="5">SET</strain>
    </source>
</reference>
<dbReference type="GO" id="GO:0006396">
    <property type="term" value="P:RNA processing"/>
    <property type="evidence" value="ECO:0007669"/>
    <property type="project" value="UniProtKB-ARBA"/>
</dbReference>
<dbReference type="PIRSF" id="PIRSF037016">
    <property type="entry name" value="Pseudouridin_synth_euk_prd"/>
    <property type="match status" value="1"/>
</dbReference>
<name>A0A1L8D163_9THEO</name>
<evidence type="ECO:0000256" key="2">
    <source>
        <dbReference type="ARBA" id="ARBA00023235"/>
    </source>
</evidence>
<dbReference type="PANTHER" id="PTHR13326:SF21">
    <property type="entry name" value="PSEUDOURIDYLATE SYNTHASE PUS7L"/>
    <property type="match status" value="1"/>
</dbReference>
<dbReference type="GO" id="GO:0140098">
    <property type="term" value="F:catalytic activity, acting on RNA"/>
    <property type="evidence" value="ECO:0007669"/>
    <property type="project" value="UniProtKB-ARBA"/>
</dbReference>
<dbReference type="GO" id="GO:0009982">
    <property type="term" value="F:pseudouridine synthase activity"/>
    <property type="evidence" value="ECO:0007669"/>
    <property type="project" value="InterPro"/>
</dbReference>
<dbReference type="PROSITE" id="PS50984">
    <property type="entry name" value="TRUD"/>
    <property type="match status" value="1"/>
</dbReference>
<dbReference type="Gene3D" id="3.30.2350.20">
    <property type="entry name" value="TruD, catalytic domain"/>
    <property type="match status" value="2"/>
</dbReference>
<dbReference type="SUPFAM" id="SSF55120">
    <property type="entry name" value="Pseudouridine synthase"/>
    <property type="match status" value="1"/>
</dbReference>
<dbReference type="Proteomes" id="UP000187338">
    <property type="component" value="Unassembled WGS sequence"/>
</dbReference>
<dbReference type="InterPro" id="IPR001656">
    <property type="entry name" value="PsdUridine_synth_TruD"/>
</dbReference>
<feature type="domain" description="TRUD" evidence="3">
    <location>
        <begin position="135"/>
        <end position="343"/>
    </location>
</feature>
<keyword evidence="2" id="KW-0413">Isomerase</keyword>
<dbReference type="EMBL" id="BDJL01000019">
    <property type="protein sequence ID" value="GAV24879.1"/>
    <property type="molecule type" value="Genomic_DNA"/>
</dbReference>
<dbReference type="GO" id="GO:0001522">
    <property type="term" value="P:pseudouridine synthesis"/>
    <property type="evidence" value="ECO:0007669"/>
    <property type="project" value="InterPro"/>
</dbReference>